<comment type="caution">
    <text evidence="6">The sequence shown here is derived from an EMBL/GenBank/DDBJ whole genome shotgun (WGS) entry which is preliminary data.</text>
</comment>
<keyword evidence="2" id="KW-0902">Two-component regulatory system</keyword>
<evidence type="ECO:0000256" key="4">
    <source>
        <dbReference type="SAM" id="MobiDB-lite"/>
    </source>
</evidence>
<dbReference type="PANTHER" id="PTHR45339">
    <property type="entry name" value="HYBRID SIGNAL TRANSDUCTION HISTIDINE KINASE J"/>
    <property type="match status" value="1"/>
</dbReference>
<dbReference type="PROSITE" id="PS50110">
    <property type="entry name" value="RESPONSE_REGULATORY"/>
    <property type="match status" value="1"/>
</dbReference>
<gene>
    <name evidence="6" type="ORF">PGQ11_011512</name>
</gene>
<dbReference type="CDD" id="cd17546">
    <property type="entry name" value="REC_hyHK_CKI1_RcsC-like"/>
    <property type="match status" value="1"/>
</dbReference>
<evidence type="ECO:0000256" key="1">
    <source>
        <dbReference type="ARBA" id="ARBA00022553"/>
    </source>
</evidence>
<feature type="domain" description="Response regulatory" evidence="5">
    <location>
        <begin position="97"/>
        <end position="260"/>
    </location>
</feature>
<dbReference type="EMBL" id="JAPCWZ010000007">
    <property type="protein sequence ID" value="KAK8855600.1"/>
    <property type="molecule type" value="Genomic_DNA"/>
</dbReference>
<evidence type="ECO:0000256" key="3">
    <source>
        <dbReference type="PROSITE-ProRule" id="PRU00169"/>
    </source>
</evidence>
<sequence>MTTQRLDDHPLVVAATSLGILPPPGFSSIAIPLPTPSLYLNTFTTAPVNPFGEPDDGDEDEPSPPILLPPSRASSLSVRASLARRQLGSPKPKGAYTLLCVDDNRVNQKLISKLCEKYGQPCEVASNGREAVDMYKSDPERFRCILMDSSMPVLNGFDAAREIRAFEEESMDLVTPITPITPILPISDLKPSGSVKVVATEDIADRDQSHKRPTRRAILVGASAPGAATLSSRYTDAGFDLVMSKPYHVRMIVDLLFGGPATNIVSLYGGIDEKELLDAGYPLQLRPWSPPCETNVRDAVAGAVR</sequence>
<feature type="modified residue" description="4-aspartylphosphate" evidence="3">
    <location>
        <position position="148"/>
    </location>
</feature>
<dbReference type="Gene3D" id="3.40.50.2300">
    <property type="match status" value="1"/>
</dbReference>
<feature type="compositionally biased region" description="Acidic residues" evidence="4">
    <location>
        <begin position="53"/>
        <end position="62"/>
    </location>
</feature>
<dbReference type="SUPFAM" id="SSF52172">
    <property type="entry name" value="CheY-like"/>
    <property type="match status" value="1"/>
</dbReference>
<protein>
    <submittedName>
        <fullName evidence="6">Response regulator</fullName>
    </submittedName>
</protein>
<dbReference type="InterPro" id="IPR001789">
    <property type="entry name" value="Sig_transdc_resp-reg_receiver"/>
</dbReference>
<organism evidence="6 7">
    <name type="scientific">Apiospora arundinis</name>
    <dbReference type="NCBI Taxonomy" id="335852"/>
    <lineage>
        <taxon>Eukaryota</taxon>
        <taxon>Fungi</taxon>
        <taxon>Dikarya</taxon>
        <taxon>Ascomycota</taxon>
        <taxon>Pezizomycotina</taxon>
        <taxon>Sordariomycetes</taxon>
        <taxon>Xylariomycetidae</taxon>
        <taxon>Amphisphaeriales</taxon>
        <taxon>Apiosporaceae</taxon>
        <taxon>Apiospora</taxon>
    </lineage>
</organism>
<dbReference type="InterPro" id="IPR011006">
    <property type="entry name" value="CheY-like_superfamily"/>
</dbReference>
<proteinExistence type="predicted"/>
<dbReference type="PANTHER" id="PTHR45339:SF1">
    <property type="entry name" value="HYBRID SIGNAL TRANSDUCTION HISTIDINE KINASE J"/>
    <property type="match status" value="1"/>
</dbReference>
<keyword evidence="1 3" id="KW-0597">Phosphoprotein</keyword>
<evidence type="ECO:0000313" key="6">
    <source>
        <dbReference type="EMBL" id="KAK8855600.1"/>
    </source>
</evidence>
<dbReference type="SMART" id="SM00448">
    <property type="entry name" value="REC"/>
    <property type="match status" value="1"/>
</dbReference>
<dbReference type="Proteomes" id="UP001390339">
    <property type="component" value="Unassembled WGS sequence"/>
</dbReference>
<dbReference type="Pfam" id="PF00072">
    <property type="entry name" value="Response_reg"/>
    <property type="match status" value="1"/>
</dbReference>
<accession>A0ABR2HZT7</accession>
<reference evidence="6 7" key="1">
    <citation type="journal article" date="2024" name="IMA Fungus">
        <title>Apiospora arundinis, a panoply of carbohydrate-active enzymes and secondary metabolites.</title>
        <authorList>
            <person name="Sorensen T."/>
            <person name="Petersen C."/>
            <person name="Muurmann A.T."/>
            <person name="Christiansen J.V."/>
            <person name="Brundto M.L."/>
            <person name="Overgaard C.K."/>
            <person name="Boysen A.T."/>
            <person name="Wollenberg R.D."/>
            <person name="Larsen T.O."/>
            <person name="Sorensen J.L."/>
            <person name="Nielsen K.L."/>
            <person name="Sondergaard T.E."/>
        </authorList>
    </citation>
    <scope>NUCLEOTIDE SEQUENCE [LARGE SCALE GENOMIC DNA]</scope>
    <source>
        <strain evidence="6 7">AAU 773</strain>
    </source>
</reference>
<evidence type="ECO:0000259" key="5">
    <source>
        <dbReference type="PROSITE" id="PS50110"/>
    </source>
</evidence>
<feature type="region of interest" description="Disordered" evidence="4">
    <location>
        <begin position="46"/>
        <end position="72"/>
    </location>
</feature>
<evidence type="ECO:0000256" key="2">
    <source>
        <dbReference type="ARBA" id="ARBA00023012"/>
    </source>
</evidence>
<keyword evidence="7" id="KW-1185">Reference proteome</keyword>
<name>A0ABR2HZT7_9PEZI</name>
<evidence type="ECO:0000313" key="7">
    <source>
        <dbReference type="Proteomes" id="UP001390339"/>
    </source>
</evidence>